<evidence type="ECO:0000313" key="1">
    <source>
        <dbReference type="EMBL" id="RAK28359.1"/>
    </source>
</evidence>
<gene>
    <name evidence="1" type="ORF">B0I29_120127</name>
</gene>
<accession>A0A327Z4M1</accession>
<keyword evidence="2" id="KW-1185">Reference proteome</keyword>
<proteinExistence type="predicted"/>
<comment type="caution">
    <text evidence="1">The sequence shown here is derived from an EMBL/GenBank/DDBJ whole genome shotgun (WGS) entry which is preliminary data.</text>
</comment>
<dbReference type="EMBL" id="QLMJ01000020">
    <property type="protein sequence ID" value="RAK28359.1"/>
    <property type="molecule type" value="Genomic_DNA"/>
</dbReference>
<evidence type="ECO:0000313" key="2">
    <source>
        <dbReference type="Proteomes" id="UP000249341"/>
    </source>
</evidence>
<dbReference type="Proteomes" id="UP000249341">
    <property type="component" value="Unassembled WGS sequence"/>
</dbReference>
<organism evidence="1 2">
    <name type="scientific">Actinoplanes lutulentus</name>
    <dbReference type="NCBI Taxonomy" id="1287878"/>
    <lineage>
        <taxon>Bacteria</taxon>
        <taxon>Bacillati</taxon>
        <taxon>Actinomycetota</taxon>
        <taxon>Actinomycetes</taxon>
        <taxon>Micromonosporales</taxon>
        <taxon>Micromonosporaceae</taxon>
        <taxon>Actinoplanes</taxon>
    </lineage>
</organism>
<dbReference type="OrthoDB" id="9922036at2"/>
<sequence>MLDGDHAIAAAFLKTLGRLGDRGLSGSFIEREAYLADPVTGKRSFFDFKVSRNGQHLAVIETKVDSALTSEDQAQRRLDAAAGDGLLVFVTRDPLPAALAAEVQHQLGVPITERGGVWHGTAGGKAVLLVAWNRFLNDVADDDGKRFDELVALAAEVEEVTEFVPFTEMVRDAAVGRTTAQVVRIARRMCERLSGRLTNAGVSHKVSTIRDRGDQVYVG</sequence>
<reference evidence="1 2" key="1">
    <citation type="submission" date="2018-06" db="EMBL/GenBank/DDBJ databases">
        <title>Genomic Encyclopedia of Type Strains, Phase III (KMG-III): the genomes of soil and plant-associated and newly described type strains.</title>
        <authorList>
            <person name="Whitman W."/>
        </authorList>
    </citation>
    <scope>NUCLEOTIDE SEQUENCE [LARGE SCALE GENOMIC DNA]</scope>
    <source>
        <strain evidence="1 2">CGMCC 4.7090</strain>
    </source>
</reference>
<name>A0A327Z4M1_9ACTN</name>
<protein>
    <submittedName>
        <fullName evidence="1">Uncharacterized protein</fullName>
    </submittedName>
</protein>
<dbReference type="AlphaFoldDB" id="A0A327Z4M1"/>
<dbReference type="RefSeq" id="WP_111653434.1">
    <property type="nucleotide sequence ID" value="NZ_JACHWI010000002.1"/>
</dbReference>